<reference evidence="1 2" key="1">
    <citation type="journal article" date="2015" name="Genome Biol.">
        <title>Comparative genomics of Steinernema reveals deeply conserved gene regulatory networks.</title>
        <authorList>
            <person name="Dillman A.R."/>
            <person name="Macchietto M."/>
            <person name="Porter C.F."/>
            <person name="Rogers A."/>
            <person name="Williams B."/>
            <person name="Antoshechkin I."/>
            <person name="Lee M.M."/>
            <person name="Goodwin Z."/>
            <person name="Lu X."/>
            <person name="Lewis E.E."/>
            <person name="Goodrich-Blair H."/>
            <person name="Stock S.P."/>
            <person name="Adams B.J."/>
            <person name="Sternberg P.W."/>
            <person name="Mortazavi A."/>
        </authorList>
    </citation>
    <scope>NUCLEOTIDE SEQUENCE [LARGE SCALE GENOMIC DNA]</scope>
    <source>
        <strain evidence="1 2">ALL</strain>
    </source>
</reference>
<comment type="caution">
    <text evidence="1">The sequence shown here is derived from an EMBL/GenBank/DDBJ whole genome shotgun (WGS) entry which is preliminary data.</text>
</comment>
<organism evidence="1 2">
    <name type="scientific">Steinernema carpocapsae</name>
    <name type="common">Entomopathogenic nematode</name>
    <dbReference type="NCBI Taxonomy" id="34508"/>
    <lineage>
        <taxon>Eukaryota</taxon>
        <taxon>Metazoa</taxon>
        <taxon>Ecdysozoa</taxon>
        <taxon>Nematoda</taxon>
        <taxon>Chromadorea</taxon>
        <taxon>Rhabditida</taxon>
        <taxon>Tylenchina</taxon>
        <taxon>Panagrolaimomorpha</taxon>
        <taxon>Strongyloidoidea</taxon>
        <taxon>Steinernematidae</taxon>
        <taxon>Steinernema</taxon>
    </lineage>
</organism>
<reference evidence="1 2" key="2">
    <citation type="journal article" date="2019" name="G3 (Bethesda)">
        <title>Hybrid Assembly of the Genome of the Entomopathogenic Nematode Steinernema carpocapsae Identifies the X-Chromosome.</title>
        <authorList>
            <person name="Serra L."/>
            <person name="Macchietto M."/>
            <person name="Macias-Munoz A."/>
            <person name="McGill C.J."/>
            <person name="Rodriguez I.M."/>
            <person name="Rodriguez B."/>
            <person name="Murad R."/>
            <person name="Mortazavi A."/>
        </authorList>
    </citation>
    <scope>NUCLEOTIDE SEQUENCE [LARGE SCALE GENOMIC DNA]</scope>
    <source>
        <strain evidence="1 2">ALL</strain>
    </source>
</reference>
<gene>
    <name evidence="1" type="ORF">L596_028777</name>
</gene>
<name>A0A4U5LZE9_STECR</name>
<protein>
    <submittedName>
        <fullName evidence="1">Uncharacterized protein</fullName>
    </submittedName>
</protein>
<keyword evidence="2" id="KW-1185">Reference proteome</keyword>
<accession>A0A4U5LZE9</accession>
<evidence type="ECO:0000313" key="1">
    <source>
        <dbReference type="EMBL" id="TKR61697.1"/>
    </source>
</evidence>
<dbReference type="AlphaFoldDB" id="A0A4U5LZE9"/>
<sequence>MRGEWPQIELAEGHRYSSPSIQALLRHLRDRKRRENIVYPVMEFTVVTVRGGSDVACLRFCVRHGVLNMFHSHNITLANWPSRIAGIKNFVGDIKQNGVFVDRIDMESTLEMLCGVYPEDSQDELRSSMFFLDELELAILKMIAPLYTQHWGELNAENHIERSFENAYGNWLQDTLPCVCFEDLMWNNIARIWHFLKMVQMSSNILQDRAHRPGTHTFGVYLALDGFKQKLFN</sequence>
<dbReference type="EMBL" id="AZBU02000011">
    <property type="protein sequence ID" value="TKR61697.1"/>
    <property type="molecule type" value="Genomic_DNA"/>
</dbReference>
<proteinExistence type="predicted"/>
<evidence type="ECO:0000313" key="2">
    <source>
        <dbReference type="Proteomes" id="UP000298663"/>
    </source>
</evidence>
<dbReference type="Proteomes" id="UP000298663">
    <property type="component" value="Unassembled WGS sequence"/>
</dbReference>